<proteinExistence type="predicted"/>
<reference evidence="1 2" key="1">
    <citation type="submission" date="2019-09" db="EMBL/GenBank/DDBJ databases">
        <title>Taxonomic organization of the family Brucellaceae based on a phylogenomic approach.</title>
        <authorList>
            <person name="Leclercq S."/>
            <person name="Cloeckaert A."/>
            <person name="Zygmunt M.S."/>
        </authorList>
    </citation>
    <scope>NUCLEOTIDE SEQUENCE [LARGE SCALE GENOMIC DNA]</scope>
    <source>
        <strain evidence="1 2">CCUG 34461</strain>
    </source>
</reference>
<dbReference type="RefSeq" id="WP_151576633.1">
    <property type="nucleotide sequence ID" value="NZ_CP064062.1"/>
</dbReference>
<name>A0A6I0DQX3_BRUAN</name>
<gene>
    <name evidence="1" type="ORF">F9L06_13105</name>
</gene>
<dbReference type="GeneID" id="61315981"/>
<accession>A0A6I0DQX3</accession>
<evidence type="ECO:0000313" key="1">
    <source>
        <dbReference type="EMBL" id="KAB2797273.1"/>
    </source>
</evidence>
<protein>
    <submittedName>
        <fullName evidence="1">Uncharacterized protein</fullName>
    </submittedName>
</protein>
<dbReference type="Proteomes" id="UP000441102">
    <property type="component" value="Unassembled WGS sequence"/>
</dbReference>
<sequence length="128" mass="14844">MAALNEITSSFRHVRLLLAREKDHPEGASREGIDLLIPLDSNGRLDFRQWKSHQELCRVRYFNQHGTVKVGLLKYRPVDQWYIDFKEGEQDDEVGFRLGAESFTIGEYVAINAPSKNHTYRVARVEKP</sequence>
<dbReference type="AlphaFoldDB" id="A0A6I0DQX3"/>
<organism evidence="1 2">
    <name type="scientific">Brucella anthropi</name>
    <name type="common">Ochrobactrum anthropi</name>
    <dbReference type="NCBI Taxonomy" id="529"/>
    <lineage>
        <taxon>Bacteria</taxon>
        <taxon>Pseudomonadati</taxon>
        <taxon>Pseudomonadota</taxon>
        <taxon>Alphaproteobacteria</taxon>
        <taxon>Hyphomicrobiales</taxon>
        <taxon>Brucellaceae</taxon>
        <taxon>Brucella/Ochrobactrum group</taxon>
        <taxon>Brucella</taxon>
    </lineage>
</organism>
<dbReference type="EMBL" id="WBWX01000004">
    <property type="protein sequence ID" value="KAB2797273.1"/>
    <property type="molecule type" value="Genomic_DNA"/>
</dbReference>
<comment type="caution">
    <text evidence="1">The sequence shown here is derived from an EMBL/GenBank/DDBJ whole genome shotgun (WGS) entry which is preliminary data.</text>
</comment>
<evidence type="ECO:0000313" key="2">
    <source>
        <dbReference type="Proteomes" id="UP000441102"/>
    </source>
</evidence>